<dbReference type="PANTHER" id="PTHR13069:SF21">
    <property type="entry name" value="ALKYLATED DNA REPAIR PROTEIN ALKB HOMOLOG 8"/>
    <property type="match status" value="1"/>
</dbReference>
<dbReference type="InterPro" id="IPR013216">
    <property type="entry name" value="Methyltransf_11"/>
</dbReference>
<feature type="compositionally biased region" description="Pro residues" evidence="3">
    <location>
        <begin position="1"/>
        <end position="10"/>
    </location>
</feature>
<dbReference type="SUPFAM" id="SSF53335">
    <property type="entry name" value="S-adenosyl-L-methionine-dependent methyltransferases"/>
    <property type="match status" value="1"/>
</dbReference>
<sequence length="359" mass="38471">MGPKPVPVPATPSDDPAAAEEKEVHEVYEAIAPHFARTRFKPWPLIERFLATLPAGALGLDAGAGNGKYLPAAAAAGAWAIALDRSKGLLDIARGQLANTAECVRGDLCDVPWRSGLFDFAISVAAIHHLSTPDRRADGVRALLRPLRLAPGEPSRFFIYVWAYEQGPLSRRKMGSLADANAAAAAAAAAGQGEGGGGGGSGGSSEAVAPVDKVQDVMVPWILAPQAPKASKPKEPRASRKTRVKGTRHPHAQAQEQQERQEAEQQEQQPDSEPIPATTAPAPEPEPEPQVFNRYYHLFVEGELRALVERAALQDGFVLRATGDDDDITPSPQEGHKWLRVVAEGWEADNWWIEGEVGV</sequence>
<dbReference type="STRING" id="105984.A0A427XKJ6"/>
<dbReference type="InterPro" id="IPR029063">
    <property type="entry name" value="SAM-dependent_MTases_sf"/>
</dbReference>
<organism evidence="5 6">
    <name type="scientific">Apiotrichum porosum</name>
    <dbReference type="NCBI Taxonomy" id="105984"/>
    <lineage>
        <taxon>Eukaryota</taxon>
        <taxon>Fungi</taxon>
        <taxon>Dikarya</taxon>
        <taxon>Basidiomycota</taxon>
        <taxon>Agaricomycotina</taxon>
        <taxon>Tremellomycetes</taxon>
        <taxon>Trichosporonales</taxon>
        <taxon>Trichosporonaceae</taxon>
        <taxon>Apiotrichum</taxon>
    </lineage>
</organism>
<reference evidence="5 6" key="1">
    <citation type="submission" date="2018-11" db="EMBL/GenBank/DDBJ databases">
        <title>Genome sequence of Apiotrichum porosum DSM 27194.</title>
        <authorList>
            <person name="Aliyu H."/>
            <person name="Gorte O."/>
            <person name="Ochsenreither K."/>
        </authorList>
    </citation>
    <scope>NUCLEOTIDE SEQUENCE [LARGE SCALE GENOMIC DNA]</scope>
    <source>
        <strain evidence="5 6">DSM 27194</strain>
    </source>
</reference>
<dbReference type="GO" id="GO:0030488">
    <property type="term" value="P:tRNA methylation"/>
    <property type="evidence" value="ECO:0007669"/>
    <property type="project" value="TreeGrafter"/>
</dbReference>
<keyword evidence="2 5" id="KW-0808">Transferase</keyword>
<protein>
    <submittedName>
        <fullName evidence="5">tRNA methyltransferase, has a role in tRNA modification</fullName>
    </submittedName>
</protein>
<feature type="region of interest" description="Disordered" evidence="3">
    <location>
        <begin position="1"/>
        <end position="20"/>
    </location>
</feature>
<dbReference type="RefSeq" id="XP_028474562.1">
    <property type="nucleotide sequence ID" value="XM_028617255.1"/>
</dbReference>
<evidence type="ECO:0000313" key="6">
    <source>
        <dbReference type="Proteomes" id="UP000279236"/>
    </source>
</evidence>
<feature type="domain" description="Methyltransferase type 11" evidence="4">
    <location>
        <begin position="60"/>
        <end position="146"/>
    </location>
</feature>
<dbReference type="GO" id="GO:0005634">
    <property type="term" value="C:nucleus"/>
    <property type="evidence" value="ECO:0007669"/>
    <property type="project" value="TreeGrafter"/>
</dbReference>
<dbReference type="GO" id="GO:0008757">
    <property type="term" value="F:S-adenosylmethionine-dependent methyltransferase activity"/>
    <property type="evidence" value="ECO:0007669"/>
    <property type="project" value="InterPro"/>
</dbReference>
<dbReference type="GO" id="GO:0005737">
    <property type="term" value="C:cytoplasm"/>
    <property type="evidence" value="ECO:0007669"/>
    <property type="project" value="TreeGrafter"/>
</dbReference>
<dbReference type="GeneID" id="39586004"/>
<proteinExistence type="predicted"/>
<feature type="region of interest" description="Disordered" evidence="3">
    <location>
        <begin position="224"/>
        <end position="289"/>
    </location>
</feature>
<feature type="compositionally biased region" description="Basic residues" evidence="3">
    <location>
        <begin position="239"/>
        <end position="251"/>
    </location>
</feature>
<dbReference type="OrthoDB" id="271595at2759"/>
<keyword evidence="1 5" id="KW-0489">Methyltransferase</keyword>
<dbReference type="PANTHER" id="PTHR13069">
    <property type="entry name" value="ALKYLATED DNA REPAIR PROTEIN ALKB HOMOLOG 8"/>
    <property type="match status" value="1"/>
</dbReference>
<dbReference type="AlphaFoldDB" id="A0A427XKJ6"/>
<dbReference type="GO" id="GO:0000049">
    <property type="term" value="F:tRNA binding"/>
    <property type="evidence" value="ECO:0007669"/>
    <property type="project" value="TreeGrafter"/>
</dbReference>
<evidence type="ECO:0000313" key="5">
    <source>
        <dbReference type="EMBL" id="RSH79415.1"/>
    </source>
</evidence>
<dbReference type="EMBL" id="RSCE01000010">
    <property type="protein sequence ID" value="RSH79415.1"/>
    <property type="molecule type" value="Genomic_DNA"/>
</dbReference>
<dbReference type="Pfam" id="PF08241">
    <property type="entry name" value="Methyltransf_11"/>
    <property type="match status" value="1"/>
</dbReference>
<dbReference type="GO" id="GO:0002098">
    <property type="term" value="P:tRNA wobble uridine modification"/>
    <property type="evidence" value="ECO:0007669"/>
    <property type="project" value="TreeGrafter"/>
</dbReference>
<dbReference type="InterPro" id="IPR051422">
    <property type="entry name" value="AlkB_tRNA_MeTrf/Diox"/>
</dbReference>
<dbReference type="GO" id="GO:0106335">
    <property type="term" value="F:tRNA (5-carboxymethyluridine(34)-5-O)-methyltransferase activity"/>
    <property type="evidence" value="ECO:0007669"/>
    <property type="project" value="TreeGrafter"/>
</dbReference>
<comment type="caution">
    <text evidence="5">The sequence shown here is derived from an EMBL/GenBank/DDBJ whole genome shotgun (WGS) entry which is preliminary data.</text>
</comment>
<evidence type="ECO:0000256" key="2">
    <source>
        <dbReference type="ARBA" id="ARBA00022679"/>
    </source>
</evidence>
<dbReference type="Proteomes" id="UP000279236">
    <property type="component" value="Unassembled WGS sequence"/>
</dbReference>
<evidence type="ECO:0000256" key="3">
    <source>
        <dbReference type="SAM" id="MobiDB-lite"/>
    </source>
</evidence>
<evidence type="ECO:0000259" key="4">
    <source>
        <dbReference type="Pfam" id="PF08241"/>
    </source>
</evidence>
<name>A0A427XKJ6_9TREE</name>
<feature type="compositionally biased region" description="Low complexity" evidence="3">
    <location>
        <begin position="266"/>
        <end position="281"/>
    </location>
</feature>
<gene>
    <name evidence="5" type="primary">TRM9</name>
    <name evidence="5" type="ORF">EHS24_001461</name>
</gene>
<accession>A0A427XKJ6</accession>
<keyword evidence="6" id="KW-1185">Reference proteome</keyword>
<dbReference type="Gene3D" id="3.40.50.150">
    <property type="entry name" value="Vaccinia Virus protein VP39"/>
    <property type="match status" value="1"/>
</dbReference>
<evidence type="ECO:0000256" key="1">
    <source>
        <dbReference type="ARBA" id="ARBA00022603"/>
    </source>
</evidence>